<feature type="domain" description="Exportin-1/Importin-beta-like" evidence="10">
    <location>
        <begin position="99"/>
        <end position="161"/>
    </location>
</feature>
<reference evidence="12" key="1">
    <citation type="submission" date="2020-08" db="EMBL/GenBank/DDBJ databases">
        <title>Multicomponent nature underlies the extraordinary mechanical properties of spider dragline silk.</title>
        <authorList>
            <person name="Kono N."/>
            <person name="Nakamura H."/>
            <person name="Mori M."/>
            <person name="Yoshida Y."/>
            <person name="Ohtoshi R."/>
            <person name="Malay A.D."/>
            <person name="Moran D.A.P."/>
            <person name="Tomita M."/>
            <person name="Numata K."/>
            <person name="Arakawa K."/>
        </authorList>
    </citation>
    <scope>NUCLEOTIDE SEQUENCE</scope>
</reference>
<dbReference type="Pfam" id="PF08389">
    <property type="entry name" value="Xpo1"/>
    <property type="match status" value="1"/>
</dbReference>
<name>A0A8X6MU69_NEPPI</name>
<dbReference type="GO" id="GO:0071528">
    <property type="term" value="P:tRNA re-export from nucleus"/>
    <property type="evidence" value="ECO:0007669"/>
    <property type="project" value="UniProtKB-UniRule"/>
</dbReference>
<organism evidence="12 13">
    <name type="scientific">Nephila pilipes</name>
    <name type="common">Giant wood spider</name>
    <name type="synonym">Nephila maculata</name>
    <dbReference type="NCBI Taxonomy" id="299642"/>
    <lineage>
        <taxon>Eukaryota</taxon>
        <taxon>Metazoa</taxon>
        <taxon>Ecdysozoa</taxon>
        <taxon>Arthropoda</taxon>
        <taxon>Chelicerata</taxon>
        <taxon>Arachnida</taxon>
        <taxon>Araneae</taxon>
        <taxon>Araneomorphae</taxon>
        <taxon>Entelegynae</taxon>
        <taxon>Araneoidea</taxon>
        <taxon>Nephilidae</taxon>
        <taxon>Nephila</taxon>
    </lineage>
</organism>
<evidence type="ECO:0000256" key="5">
    <source>
        <dbReference type="ARBA" id="ARBA00022884"/>
    </source>
</evidence>
<dbReference type="InterPro" id="IPR040017">
    <property type="entry name" value="XPOT"/>
</dbReference>
<keyword evidence="4 9" id="KW-0820">tRNA-binding</keyword>
<keyword evidence="5 9" id="KW-0694">RNA-binding</keyword>
<dbReference type="InterPro" id="IPR013598">
    <property type="entry name" value="Exportin-1/Importin-b-like"/>
</dbReference>
<sequence>MNVEAILGFLDTSPLARHQAFQYFEQLKESEDGWKLSINMLSTVNEEQDQVKFFCFQVILHYIKTKYAYADTEQQQIIRDFVKHWIQTQGTSTQPDSALIQNKASQVICTVFLTDYPSRWPLFFDDLLHTLNMGVTSTLIYLRILLSINSEVADREVSRTQK</sequence>
<evidence type="ECO:0000313" key="11">
    <source>
        <dbReference type="EMBL" id="GFS71192.1"/>
    </source>
</evidence>
<evidence type="ECO:0000259" key="10">
    <source>
        <dbReference type="Pfam" id="PF08389"/>
    </source>
</evidence>
<evidence type="ECO:0000256" key="3">
    <source>
        <dbReference type="ARBA" id="ARBA00022490"/>
    </source>
</evidence>
<dbReference type="EMBL" id="BMAW01097161">
    <property type="protein sequence ID" value="GFS78176.1"/>
    <property type="molecule type" value="Genomic_DNA"/>
</dbReference>
<gene>
    <name evidence="12" type="primary">Xpot</name>
    <name evidence="11" type="ORF">NPIL_103001</name>
    <name evidence="12" type="ORF">NPIL_665301</name>
</gene>
<feature type="non-terminal residue" evidence="12">
    <location>
        <position position="1"/>
    </location>
</feature>
<evidence type="ECO:0000256" key="9">
    <source>
        <dbReference type="RuleBase" id="RU366037"/>
    </source>
</evidence>
<evidence type="ECO:0000256" key="4">
    <source>
        <dbReference type="ARBA" id="ARBA00022555"/>
    </source>
</evidence>
<dbReference type="Gene3D" id="1.25.10.10">
    <property type="entry name" value="Leucine-rich Repeat Variant"/>
    <property type="match status" value="1"/>
</dbReference>
<comment type="similarity">
    <text evidence="9">Belongs to the exportin family.</text>
</comment>
<dbReference type="GO" id="GO:0016363">
    <property type="term" value="C:nuclear matrix"/>
    <property type="evidence" value="ECO:0007669"/>
    <property type="project" value="TreeGrafter"/>
</dbReference>
<comment type="function">
    <text evidence="9">tRNA nucleus export receptor which facilitates tRNA translocation across the nuclear pore complex.</text>
</comment>
<keyword evidence="13" id="KW-1185">Reference proteome</keyword>
<evidence type="ECO:0000313" key="13">
    <source>
        <dbReference type="Proteomes" id="UP000887013"/>
    </source>
</evidence>
<comment type="subcellular location">
    <subcellularLocation>
        <location evidence="1 9">Cytoplasm</location>
    </subcellularLocation>
    <subcellularLocation>
        <location evidence="9">Nucleus</location>
    </subcellularLocation>
    <text evidence="9">Shuttles between the nucleus and the cytoplasm.</text>
</comment>
<comment type="caution">
    <text evidence="12">The sequence shown here is derived from an EMBL/GenBank/DDBJ whole genome shotgun (WGS) entry which is preliminary data.</text>
</comment>
<dbReference type="InterPro" id="IPR011989">
    <property type="entry name" value="ARM-like"/>
</dbReference>
<dbReference type="SUPFAM" id="SSF48371">
    <property type="entry name" value="ARM repeat"/>
    <property type="match status" value="1"/>
</dbReference>
<dbReference type="PANTHER" id="PTHR15952:SF11">
    <property type="entry name" value="EXPORTIN-T"/>
    <property type="match status" value="1"/>
</dbReference>
<evidence type="ECO:0000256" key="2">
    <source>
        <dbReference type="ARBA" id="ARBA00018928"/>
    </source>
</evidence>
<evidence type="ECO:0000256" key="8">
    <source>
        <dbReference type="ARBA" id="ARBA00032199"/>
    </source>
</evidence>
<dbReference type="Proteomes" id="UP000887013">
    <property type="component" value="Unassembled WGS sequence"/>
</dbReference>
<accession>A0A8X6MU69</accession>
<proteinExistence type="inferred from homology"/>
<keyword evidence="6 9" id="KW-0539">Nucleus</keyword>
<evidence type="ECO:0000256" key="6">
    <source>
        <dbReference type="ARBA" id="ARBA00023242"/>
    </source>
</evidence>
<evidence type="ECO:0000256" key="7">
    <source>
        <dbReference type="ARBA" id="ARBA00029784"/>
    </source>
</evidence>
<dbReference type="GO" id="GO:0031267">
    <property type="term" value="F:small GTPase binding"/>
    <property type="evidence" value="ECO:0007669"/>
    <property type="project" value="InterPro"/>
</dbReference>
<evidence type="ECO:0000256" key="1">
    <source>
        <dbReference type="ARBA" id="ARBA00004496"/>
    </source>
</evidence>
<keyword evidence="3 9" id="KW-0963">Cytoplasm</keyword>
<evidence type="ECO:0000313" key="12">
    <source>
        <dbReference type="EMBL" id="GFS78176.1"/>
    </source>
</evidence>
<protein>
    <recommendedName>
        <fullName evidence="2 9">Exportin-T</fullName>
    </recommendedName>
    <alternativeName>
        <fullName evidence="7 9">Exportin(tRNA)</fullName>
    </alternativeName>
    <alternativeName>
        <fullName evidence="8 9">tRNA exportin</fullName>
    </alternativeName>
</protein>
<dbReference type="GO" id="GO:0000049">
    <property type="term" value="F:tRNA binding"/>
    <property type="evidence" value="ECO:0007669"/>
    <property type="project" value="UniProtKB-UniRule"/>
</dbReference>
<dbReference type="GO" id="GO:0005643">
    <property type="term" value="C:nuclear pore"/>
    <property type="evidence" value="ECO:0007669"/>
    <property type="project" value="TreeGrafter"/>
</dbReference>
<dbReference type="PANTHER" id="PTHR15952">
    <property type="entry name" value="EXPORTIN-T/LOS1"/>
    <property type="match status" value="1"/>
</dbReference>
<keyword evidence="9" id="KW-0813">Transport</keyword>
<dbReference type="EMBL" id="BMAW01049572">
    <property type="protein sequence ID" value="GFS71192.1"/>
    <property type="molecule type" value="Genomic_DNA"/>
</dbReference>
<dbReference type="InterPro" id="IPR016024">
    <property type="entry name" value="ARM-type_fold"/>
</dbReference>
<dbReference type="GO" id="GO:0005737">
    <property type="term" value="C:cytoplasm"/>
    <property type="evidence" value="ECO:0007669"/>
    <property type="project" value="UniProtKB-SubCell"/>
</dbReference>
<dbReference type="AlphaFoldDB" id="A0A8X6MU69"/>
<dbReference type="OrthoDB" id="26399at2759"/>